<comment type="subcellular location">
    <subcellularLocation>
        <location evidence="1">Membrane</location>
    </subcellularLocation>
</comment>
<dbReference type="InterPro" id="IPR003599">
    <property type="entry name" value="Ig_sub"/>
</dbReference>
<evidence type="ECO:0000259" key="4">
    <source>
        <dbReference type="SMART" id="SM00409"/>
    </source>
</evidence>
<feature type="domain" description="Immunoglobulin" evidence="4">
    <location>
        <begin position="18"/>
        <end position="113"/>
    </location>
</feature>
<reference evidence="5" key="1">
    <citation type="submission" date="2020-02" db="EMBL/GenBank/DDBJ databases">
        <authorList>
            <person name="Enbody D E."/>
            <person name="Pettersson E M."/>
        </authorList>
    </citation>
    <scope>NUCLEOTIDE SEQUENCE [LARGE SCALE GENOMIC DNA]</scope>
</reference>
<evidence type="ECO:0000256" key="3">
    <source>
        <dbReference type="ARBA" id="ARBA00023136"/>
    </source>
</evidence>
<dbReference type="SUPFAM" id="SSF48726">
    <property type="entry name" value="Immunoglobulin"/>
    <property type="match status" value="1"/>
</dbReference>
<evidence type="ECO:0000256" key="1">
    <source>
        <dbReference type="ARBA" id="ARBA00004370"/>
    </source>
</evidence>
<proteinExistence type="predicted"/>
<sequence length="171" mass="18994">WLKQCLLILNTIPACQRPKFLSGTVGGSVSFRCHHDPQGTYERKYLCRWRAGSCQVLLDTEGFVLESHRGRAQMSSSSTVLLGQLREEDAGWYWCGARKLTVVPGKGRALAVLCLLRRYRTTPRGQSGFLGRGCELQIGAEPGWVRQGGHSGSSPLDITKTQLSQSLFIHF</sequence>
<evidence type="ECO:0000313" key="5">
    <source>
        <dbReference type="Ensembl" id="ENSCPVP00000025933.1"/>
    </source>
</evidence>
<dbReference type="GO" id="GO:0005886">
    <property type="term" value="C:plasma membrane"/>
    <property type="evidence" value="ECO:0007669"/>
    <property type="project" value="TreeGrafter"/>
</dbReference>
<dbReference type="InterPro" id="IPR036179">
    <property type="entry name" value="Ig-like_dom_sf"/>
</dbReference>
<reference evidence="5" key="3">
    <citation type="submission" date="2025-09" db="UniProtKB">
        <authorList>
            <consortium name="Ensembl"/>
        </authorList>
    </citation>
    <scope>IDENTIFICATION</scope>
</reference>
<keyword evidence="6" id="KW-1185">Reference proteome</keyword>
<keyword evidence="3" id="KW-0472">Membrane</keyword>
<dbReference type="PANTHER" id="PTHR11860:SF87">
    <property type="entry name" value="CMRF35-LIKE MOLECULE 8"/>
    <property type="match status" value="1"/>
</dbReference>
<dbReference type="AlphaFoldDB" id="A0A8U8BM99"/>
<keyword evidence="2" id="KW-0812">Transmembrane</keyword>
<evidence type="ECO:0000256" key="2">
    <source>
        <dbReference type="ARBA" id="ARBA00022692"/>
    </source>
</evidence>
<name>A0A8U8BM99_GEOPR</name>
<dbReference type="PANTHER" id="PTHR11860">
    <property type="entry name" value="POLYMERIC-IMMUNOGLOBULIN RECEPTOR"/>
    <property type="match status" value="1"/>
</dbReference>
<organism evidence="5 6">
    <name type="scientific">Geospiza parvula</name>
    <name type="common">Small tree-finch</name>
    <name type="synonym">Camarhynchus parvulus</name>
    <dbReference type="NCBI Taxonomy" id="87175"/>
    <lineage>
        <taxon>Eukaryota</taxon>
        <taxon>Metazoa</taxon>
        <taxon>Chordata</taxon>
        <taxon>Craniata</taxon>
        <taxon>Vertebrata</taxon>
        <taxon>Euteleostomi</taxon>
        <taxon>Archelosauria</taxon>
        <taxon>Archosauria</taxon>
        <taxon>Dinosauria</taxon>
        <taxon>Saurischia</taxon>
        <taxon>Theropoda</taxon>
        <taxon>Coelurosauria</taxon>
        <taxon>Aves</taxon>
        <taxon>Neognathae</taxon>
        <taxon>Neoaves</taxon>
        <taxon>Telluraves</taxon>
        <taxon>Australaves</taxon>
        <taxon>Passeriformes</taxon>
        <taxon>Thraupidae</taxon>
        <taxon>Camarhynchus</taxon>
    </lineage>
</organism>
<dbReference type="InterPro" id="IPR050671">
    <property type="entry name" value="CD300_family_receptors"/>
</dbReference>
<dbReference type="InterPro" id="IPR013783">
    <property type="entry name" value="Ig-like_fold"/>
</dbReference>
<dbReference type="GO" id="GO:0004888">
    <property type="term" value="F:transmembrane signaling receptor activity"/>
    <property type="evidence" value="ECO:0007669"/>
    <property type="project" value="TreeGrafter"/>
</dbReference>
<dbReference type="Gene3D" id="2.60.40.10">
    <property type="entry name" value="Immunoglobulins"/>
    <property type="match status" value="1"/>
</dbReference>
<evidence type="ECO:0000313" key="6">
    <source>
        <dbReference type="Proteomes" id="UP000694382"/>
    </source>
</evidence>
<dbReference type="Ensembl" id="ENSCPVT00000025092.1">
    <property type="protein sequence ID" value="ENSCPVP00000025933.1"/>
    <property type="gene ID" value="ENSCPVG00000018190.1"/>
</dbReference>
<dbReference type="CDD" id="cd05716">
    <property type="entry name" value="IgV_pIgR_like"/>
    <property type="match status" value="1"/>
</dbReference>
<protein>
    <recommendedName>
        <fullName evidence="4">Immunoglobulin domain-containing protein</fullName>
    </recommendedName>
</protein>
<dbReference type="SMART" id="SM00409">
    <property type="entry name" value="IG"/>
    <property type="match status" value="1"/>
</dbReference>
<reference evidence="5" key="2">
    <citation type="submission" date="2025-08" db="UniProtKB">
        <authorList>
            <consortium name="Ensembl"/>
        </authorList>
    </citation>
    <scope>IDENTIFICATION</scope>
</reference>
<accession>A0A8U8BM99</accession>
<dbReference type="Proteomes" id="UP000694382">
    <property type="component" value="Chromosome 26"/>
</dbReference>